<organism evidence="9 10">
    <name type="scientific">Calocera cornea HHB12733</name>
    <dbReference type="NCBI Taxonomy" id="1353952"/>
    <lineage>
        <taxon>Eukaryota</taxon>
        <taxon>Fungi</taxon>
        <taxon>Dikarya</taxon>
        <taxon>Basidiomycota</taxon>
        <taxon>Agaricomycotina</taxon>
        <taxon>Dacrymycetes</taxon>
        <taxon>Dacrymycetales</taxon>
        <taxon>Dacrymycetaceae</taxon>
        <taxon>Calocera</taxon>
    </lineage>
</organism>
<keyword evidence="2" id="KW-0540">Nuclease</keyword>
<dbReference type="GO" id="GO:0046872">
    <property type="term" value="F:metal ion binding"/>
    <property type="evidence" value="ECO:0007669"/>
    <property type="project" value="UniProtKB-KW"/>
</dbReference>
<dbReference type="PANTHER" id="PTHR33146:SF29">
    <property type="entry name" value="S1_P1 NUCLEASE"/>
    <property type="match status" value="1"/>
</dbReference>
<protein>
    <submittedName>
        <fullName evidence="9">Phospholipase C/P1 nuclease</fullName>
    </submittedName>
</protein>
<proteinExistence type="inferred from homology"/>
<keyword evidence="5" id="KW-0378">Hydrolase</keyword>
<dbReference type="InParanoid" id="A0A165DHM4"/>
<evidence type="ECO:0000313" key="9">
    <source>
        <dbReference type="EMBL" id="KZT52807.1"/>
    </source>
</evidence>
<dbReference type="PANTHER" id="PTHR33146">
    <property type="entry name" value="ENDONUCLEASE 4"/>
    <property type="match status" value="1"/>
</dbReference>
<sequence>MRIHASFLLPALLCLLQSARVIAWGVAGHQIVATIAQIHLLPSVREQLCDILPYNARCHLAPYAAWADSIKRQPQWRWTSSLHYVNGIGDYPAEHCVFGEKGWSSEKNLLTALVNVTYETQQYGGSRQDIAIRFLTHYLGDLHMPMHLSGRDRGGNDDHVKFEGRMTNLHTVWDTLLITQSIRTLSNYTRPTSSKRIESALRGSIYDAYVRWIVVEGIRGWWANDWLAWPSCPEGGDLDPALLVPRNMDEDSVDFPIHPDVSQGQAILGAGPQPPIDPPSLPICPQSWATALHPLNCKYVWPPHYDTRGKPPELDTPAYLGPIRDQHVVERLLAMAGVRLAAVLNSLLGDEGEKSALGHGLDGLVWE</sequence>
<dbReference type="OrthoDB" id="441446at2759"/>
<evidence type="ECO:0000256" key="5">
    <source>
        <dbReference type="ARBA" id="ARBA00022801"/>
    </source>
</evidence>
<evidence type="ECO:0000256" key="1">
    <source>
        <dbReference type="ARBA" id="ARBA00009547"/>
    </source>
</evidence>
<feature type="signal peptide" evidence="8">
    <location>
        <begin position="1"/>
        <end position="23"/>
    </location>
</feature>
<dbReference type="GO" id="GO:0004519">
    <property type="term" value="F:endonuclease activity"/>
    <property type="evidence" value="ECO:0007669"/>
    <property type="project" value="UniProtKB-KW"/>
</dbReference>
<dbReference type="STRING" id="1353952.A0A165DHM4"/>
<comment type="similarity">
    <text evidence="1">Belongs to the nuclease type I family.</text>
</comment>
<name>A0A165DHM4_9BASI</name>
<keyword evidence="8" id="KW-0732">Signal</keyword>
<evidence type="ECO:0000256" key="4">
    <source>
        <dbReference type="ARBA" id="ARBA00022759"/>
    </source>
</evidence>
<keyword evidence="7" id="KW-0325">Glycoprotein</keyword>
<dbReference type="GO" id="GO:0006308">
    <property type="term" value="P:DNA catabolic process"/>
    <property type="evidence" value="ECO:0007669"/>
    <property type="project" value="InterPro"/>
</dbReference>
<dbReference type="Gene3D" id="1.10.575.10">
    <property type="entry name" value="P1 Nuclease"/>
    <property type="match status" value="1"/>
</dbReference>
<evidence type="ECO:0000256" key="2">
    <source>
        <dbReference type="ARBA" id="ARBA00022722"/>
    </source>
</evidence>
<dbReference type="EMBL" id="KV424055">
    <property type="protein sequence ID" value="KZT52807.1"/>
    <property type="molecule type" value="Genomic_DNA"/>
</dbReference>
<evidence type="ECO:0000313" key="10">
    <source>
        <dbReference type="Proteomes" id="UP000076842"/>
    </source>
</evidence>
<keyword evidence="10" id="KW-1185">Reference proteome</keyword>
<dbReference type="Proteomes" id="UP000076842">
    <property type="component" value="Unassembled WGS sequence"/>
</dbReference>
<evidence type="ECO:0000256" key="6">
    <source>
        <dbReference type="ARBA" id="ARBA00023157"/>
    </source>
</evidence>
<keyword evidence="4" id="KW-0255">Endonuclease</keyword>
<reference evidence="9 10" key="1">
    <citation type="journal article" date="2016" name="Mol. Biol. Evol.">
        <title>Comparative Genomics of Early-Diverging Mushroom-Forming Fungi Provides Insights into the Origins of Lignocellulose Decay Capabilities.</title>
        <authorList>
            <person name="Nagy L.G."/>
            <person name="Riley R."/>
            <person name="Tritt A."/>
            <person name="Adam C."/>
            <person name="Daum C."/>
            <person name="Floudas D."/>
            <person name="Sun H."/>
            <person name="Yadav J.S."/>
            <person name="Pangilinan J."/>
            <person name="Larsson K.H."/>
            <person name="Matsuura K."/>
            <person name="Barry K."/>
            <person name="Labutti K."/>
            <person name="Kuo R."/>
            <person name="Ohm R.A."/>
            <person name="Bhattacharya S.S."/>
            <person name="Shirouzu T."/>
            <person name="Yoshinaga Y."/>
            <person name="Martin F.M."/>
            <person name="Grigoriev I.V."/>
            <person name="Hibbett D.S."/>
        </authorList>
    </citation>
    <scope>NUCLEOTIDE SEQUENCE [LARGE SCALE GENOMIC DNA]</scope>
    <source>
        <strain evidence="9 10">HHB12733</strain>
    </source>
</reference>
<dbReference type="Pfam" id="PF02265">
    <property type="entry name" value="S1-P1_nuclease"/>
    <property type="match status" value="1"/>
</dbReference>
<feature type="chain" id="PRO_5007856556" evidence="8">
    <location>
        <begin position="24"/>
        <end position="367"/>
    </location>
</feature>
<accession>A0A165DHM4</accession>
<dbReference type="SUPFAM" id="SSF48537">
    <property type="entry name" value="Phospholipase C/P1 nuclease"/>
    <property type="match status" value="1"/>
</dbReference>
<gene>
    <name evidence="9" type="ORF">CALCODRAFT_520491</name>
</gene>
<evidence type="ECO:0000256" key="8">
    <source>
        <dbReference type="SAM" id="SignalP"/>
    </source>
</evidence>
<keyword evidence="3" id="KW-0479">Metal-binding</keyword>
<dbReference type="GO" id="GO:0003676">
    <property type="term" value="F:nucleic acid binding"/>
    <property type="evidence" value="ECO:0007669"/>
    <property type="project" value="InterPro"/>
</dbReference>
<evidence type="ECO:0000256" key="3">
    <source>
        <dbReference type="ARBA" id="ARBA00022723"/>
    </source>
</evidence>
<dbReference type="InterPro" id="IPR008947">
    <property type="entry name" value="PLipase_C/P1_nuclease_dom_sf"/>
</dbReference>
<dbReference type="GO" id="GO:0016788">
    <property type="term" value="F:hydrolase activity, acting on ester bonds"/>
    <property type="evidence" value="ECO:0007669"/>
    <property type="project" value="InterPro"/>
</dbReference>
<evidence type="ECO:0000256" key="7">
    <source>
        <dbReference type="ARBA" id="ARBA00023180"/>
    </source>
</evidence>
<dbReference type="InterPro" id="IPR003154">
    <property type="entry name" value="S1/P1nuclease"/>
</dbReference>
<keyword evidence="6" id="KW-1015">Disulfide bond</keyword>
<dbReference type="AlphaFoldDB" id="A0A165DHM4"/>
<dbReference type="CDD" id="cd11010">
    <property type="entry name" value="S1-P1_nuclease"/>
    <property type="match status" value="1"/>
</dbReference>